<protein>
    <submittedName>
        <fullName evidence="4">Uncharacterized membrane protein, DUF4010 family</fullName>
    </submittedName>
</protein>
<feature type="transmembrane region" description="Helical" evidence="1">
    <location>
        <begin position="233"/>
        <end position="254"/>
    </location>
</feature>
<reference evidence="5" key="1">
    <citation type="submission" date="2017-02" db="EMBL/GenBank/DDBJ databases">
        <authorList>
            <person name="Varghese N."/>
            <person name="Submissions S."/>
        </authorList>
    </citation>
    <scope>NUCLEOTIDE SEQUENCE [LARGE SCALE GENOMIC DNA]</scope>
    <source>
        <strain evidence="5">UM2</strain>
    </source>
</reference>
<feature type="transmembrane region" description="Helical" evidence="1">
    <location>
        <begin position="399"/>
        <end position="419"/>
    </location>
</feature>
<evidence type="ECO:0000259" key="2">
    <source>
        <dbReference type="Pfam" id="PF02308"/>
    </source>
</evidence>
<dbReference type="PANTHER" id="PTHR39084:SF1">
    <property type="entry name" value="DUF4010 DOMAIN-CONTAINING PROTEIN"/>
    <property type="match status" value="1"/>
</dbReference>
<keyword evidence="1" id="KW-0812">Transmembrane</keyword>
<feature type="transmembrane region" description="Helical" evidence="1">
    <location>
        <begin position="176"/>
        <end position="195"/>
    </location>
</feature>
<feature type="transmembrane region" description="Helical" evidence="1">
    <location>
        <begin position="35"/>
        <end position="55"/>
    </location>
</feature>
<name>A0A1T5D1G7_9SPHN</name>
<gene>
    <name evidence="4" type="ORF">SAMN06295920_104481</name>
</gene>
<evidence type="ECO:0000259" key="3">
    <source>
        <dbReference type="Pfam" id="PF13194"/>
    </source>
</evidence>
<dbReference type="Proteomes" id="UP000189818">
    <property type="component" value="Unassembled WGS sequence"/>
</dbReference>
<dbReference type="InterPro" id="IPR049177">
    <property type="entry name" value="MgtC_SapB_SrpB_YhiD_N"/>
</dbReference>
<feature type="transmembrane region" description="Helical" evidence="1">
    <location>
        <begin position="431"/>
        <end position="448"/>
    </location>
</feature>
<dbReference type="EMBL" id="FUYM01000004">
    <property type="protein sequence ID" value="SKB65477.1"/>
    <property type="molecule type" value="Genomic_DNA"/>
</dbReference>
<keyword evidence="5" id="KW-1185">Reference proteome</keyword>
<evidence type="ECO:0000313" key="5">
    <source>
        <dbReference type="Proteomes" id="UP000189818"/>
    </source>
</evidence>
<feature type="transmembrane region" description="Helical" evidence="1">
    <location>
        <begin position="366"/>
        <end position="387"/>
    </location>
</feature>
<proteinExistence type="predicted"/>
<dbReference type="OrthoDB" id="9813718at2"/>
<dbReference type="STRING" id="439228.SAMN06295920_104481"/>
<feature type="transmembrane region" description="Helical" evidence="1">
    <location>
        <begin position="338"/>
        <end position="359"/>
    </location>
</feature>
<feature type="transmembrane region" description="Helical" evidence="1">
    <location>
        <begin position="76"/>
        <end position="109"/>
    </location>
</feature>
<keyword evidence="1" id="KW-1133">Transmembrane helix</keyword>
<feature type="domain" description="MgtC/SapB/SrpB/YhiD N-terminal" evidence="2">
    <location>
        <begin position="43"/>
        <end position="164"/>
    </location>
</feature>
<organism evidence="4 5">
    <name type="scientific">Rhizorhabdus histidinilytica</name>
    <dbReference type="NCBI Taxonomy" id="439228"/>
    <lineage>
        <taxon>Bacteria</taxon>
        <taxon>Pseudomonadati</taxon>
        <taxon>Pseudomonadota</taxon>
        <taxon>Alphaproteobacteria</taxon>
        <taxon>Sphingomonadales</taxon>
        <taxon>Sphingomonadaceae</taxon>
        <taxon>Rhizorhabdus</taxon>
    </lineage>
</organism>
<feature type="domain" description="DUF4010" evidence="3">
    <location>
        <begin position="212"/>
        <end position="420"/>
    </location>
</feature>
<dbReference type="AlphaFoldDB" id="A0A1T5D1G7"/>
<dbReference type="Pfam" id="PF13194">
    <property type="entry name" value="DUF4010"/>
    <property type="match status" value="1"/>
</dbReference>
<feature type="transmembrane region" description="Helical" evidence="1">
    <location>
        <begin position="266"/>
        <end position="289"/>
    </location>
</feature>
<evidence type="ECO:0000313" key="4">
    <source>
        <dbReference type="EMBL" id="SKB65477.1"/>
    </source>
</evidence>
<dbReference type="PANTHER" id="PTHR39084">
    <property type="entry name" value="MEMBRANE PROTEIN-RELATED"/>
    <property type="match status" value="1"/>
</dbReference>
<evidence type="ECO:0000256" key="1">
    <source>
        <dbReference type="SAM" id="Phobius"/>
    </source>
</evidence>
<dbReference type="Pfam" id="PF02308">
    <property type="entry name" value="MgtC"/>
    <property type="match status" value="1"/>
</dbReference>
<feature type="transmembrane region" description="Helical" evidence="1">
    <location>
        <begin position="129"/>
        <end position="156"/>
    </location>
</feature>
<dbReference type="InterPro" id="IPR025105">
    <property type="entry name" value="DUF4010"/>
</dbReference>
<accession>A0A1T5D1G7</accession>
<sequence>MTYRSLWDSRISEDRPLGDSPRVTPFREGHLSTAIVPPALINLGYAGAAGLLIGLERGWTLREGAQGTRVAGVRTFTLLGLGGGAAALLPIPLAATLLGIFGLSLLAGYVRHSARSDRNSITATVAGVLTLALGAIATGGAPTISIAGAAIATIILASREPLHRWLRGLREPELRAGARFAVIAFVLLPLAPDMAMGPFDAWNPHKLWWIVVLVSGLSFLGYLFHARAAGRRGVVVTALAAAIVSSTVATATLARRLDATPGSSLFGRGILAANIVMLARILAIVAIFLPAIIAHLALLLAPALGASLFGALLGARRTDMAVAPDVETSIPIGNPLDLGAALGLAAVVAAASLIGHWILDRFGDLTLGIVLALVGLFDVDAAVFTIAGLPIGSITPTTAATALAMPVLLNMVAKAVLTISLAPGRAGLGTALWLCGSAALSGAALVALM</sequence>
<dbReference type="RefSeq" id="WP_079648361.1">
    <property type="nucleotide sequence ID" value="NZ_FUYM01000004.1"/>
</dbReference>
<feature type="transmembrane region" description="Helical" evidence="1">
    <location>
        <begin position="207"/>
        <end position="226"/>
    </location>
</feature>
<feature type="transmembrane region" description="Helical" evidence="1">
    <location>
        <begin position="296"/>
        <end position="315"/>
    </location>
</feature>
<keyword evidence="1" id="KW-0472">Membrane</keyword>